<sequence length="148" mass="16802">MKPIHILLVEDNEGDIVLTTEAFESAKIMNQLSIVKDGKEAIDFLTKQGNYTNASLPDLMLLDVNLPKKNGHEVLQFIKTNDDLKQLPVVMLTTSSSENDVLKAYKNYVNCYITKPVEIDMFMDVISKIENFWISIVHLPKTKNTTND</sequence>
<accession>A0ABV8QU35</accession>
<evidence type="ECO:0000259" key="2">
    <source>
        <dbReference type="PROSITE" id="PS50110"/>
    </source>
</evidence>
<evidence type="ECO:0000313" key="4">
    <source>
        <dbReference type="Proteomes" id="UP001595907"/>
    </source>
</evidence>
<dbReference type="SUPFAM" id="SSF52172">
    <property type="entry name" value="CheY-like"/>
    <property type="match status" value="1"/>
</dbReference>
<feature type="modified residue" description="4-aspartylphosphate" evidence="1">
    <location>
        <position position="63"/>
    </location>
</feature>
<dbReference type="Pfam" id="PF00072">
    <property type="entry name" value="Response_reg"/>
    <property type="match status" value="1"/>
</dbReference>
<keyword evidence="1" id="KW-0597">Phosphoprotein</keyword>
<dbReference type="PANTHER" id="PTHR44520">
    <property type="entry name" value="RESPONSE REGULATOR RCP1-RELATED"/>
    <property type="match status" value="1"/>
</dbReference>
<dbReference type="Proteomes" id="UP001595907">
    <property type="component" value="Unassembled WGS sequence"/>
</dbReference>
<dbReference type="InterPro" id="IPR052893">
    <property type="entry name" value="TCS_response_regulator"/>
</dbReference>
<name>A0ABV8QU35_9BACT</name>
<dbReference type="InterPro" id="IPR001789">
    <property type="entry name" value="Sig_transdc_resp-reg_receiver"/>
</dbReference>
<dbReference type="CDD" id="cd17557">
    <property type="entry name" value="REC_Rcp-like"/>
    <property type="match status" value="1"/>
</dbReference>
<dbReference type="PANTHER" id="PTHR44520:SF2">
    <property type="entry name" value="RESPONSE REGULATOR RCP1"/>
    <property type="match status" value="1"/>
</dbReference>
<keyword evidence="4" id="KW-1185">Reference proteome</keyword>
<organism evidence="3 4">
    <name type="scientific">Ferruginibacter yonginensis</name>
    <dbReference type="NCBI Taxonomy" id="1310416"/>
    <lineage>
        <taxon>Bacteria</taxon>
        <taxon>Pseudomonadati</taxon>
        <taxon>Bacteroidota</taxon>
        <taxon>Chitinophagia</taxon>
        <taxon>Chitinophagales</taxon>
        <taxon>Chitinophagaceae</taxon>
        <taxon>Ferruginibacter</taxon>
    </lineage>
</organism>
<dbReference type="PROSITE" id="PS50110">
    <property type="entry name" value="RESPONSE_REGULATORY"/>
    <property type="match status" value="1"/>
</dbReference>
<evidence type="ECO:0000256" key="1">
    <source>
        <dbReference type="PROSITE-ProRule" id="PRU00169"/>
    </source>
</evidence>
<comment type="caution">
    <text evidence="3">The sequence shown here is derived from an EMBL/GenBank/DDBJ whole genome shotgun (WGS) entry which is preliminary data.</text>
</comment>
<dbReference type="RefSeq" id="WP_379709408.1">
    <property type="nucleotide sequence ID" value="NZ_JBHSCZ010000002.1"/>
</dbReference>
<feature type="domain" description="Response regulatory" evidence="2">
    <location>
        <begin position="5"/>
        <end position="130"/>
    </location>
</feature>
<proteinExistence type="predicted"/>
<dbReference type="EMBL" id="JBHSCZ010000002">
    <property type="protein sequence ID" value="MFC4263183.1"/>
    <property type="molecule type" value="Genomic_DNA"/>
</dbReference>
<dbReference type="InterPro" id="IPR011006">
    <property type="entry name" value="CheY-like_superfamily"/>
</dbReference>
<protein>
    <submittedName>
        <fullName evidence="3">Response regulator</fullName>
    </submittedName>
</protein>
<gene>
    <name evidence="3" type="ORF">ACFOWM_09865</name>
</gene>
<evidence type="ECO:0000313" key="3">
    <source>
        <dbReference type="EMBL" id="MFC4263183.1"/>
    </source>
</evidence>
<dbReference type="SMART" id="SM00448">
    <property type="entry name" value="REC"/>
    <property type="match status" value="1"/>
</dbReference>
<reference evidence="4" key="1">
    <citation type="journal article" date="2019" name="Int. J. Syst. Evol. Microbiol.">
        <title>The Global Catalogue of Microorganisms (GCM) 10K type strain sequencing project: providing services to taxonomists for standard genome sequencing and annotation.</title>
        <authorList>
            <consortium name="The Broad Institute Genomics Platform"/>
            <consortium name="The Broad Institute Genome Sequencing Center for Infectious Disease"/>
            <person name="Wu L."/>
            <person name="Ma J."/>
        </authorList>
    </citation>
    <scope>NUCLEOTIDE SEQUENCE [LARGE SCALE GENOMIC DNA]</scope>
    <source>
        <strain evidence="4">CECT 8289</strain>
    </source>
</reference>
<dbReference type="Gene3D" id="3.40.50.2300">
    <property type="match status" value="1"/>
</dbReference>